<comment type="caution">
    <text evidence="2">The sequence shown here is derived from an EMBL/GenBank/DDBJ whole genome shotgun (WGS) entry which is preliminary data.</text>
</comment>
<evidence type="ECO:0000313" key="2">
    <source>
        <dbReference type="EMBL" id="MDQ0372989.1"/>
    </source>
</evidence>
<gene>
    <name evidence="2" type="ORF">J2X26_001300</name>
</gene>
<dbReference type="Proteomes" id="UP001239626">
    <property type="component" value="Unassembled WGS sequence"/>
</dbReference>
<sequence length="480" mass="48089">MTRPDRAPDPVEGETMRMRPAVSRLLLRRPTGDDGAGSVEYIGAILVVGALILSLVMGSTPVGALIAEKLCDAFGTSCAAGERDADGDRVPDQACTLGEDSENINANVTIAFIDLGADGTMTIEKMSDGTYRVTVGGEAGAAAVASAGEIKGGLQIGDYGGALALTADARAGVFAGAGVEYEFSSKGDAEAFTEYVHRTIAKNGAKSVGSAINPAVGVGVDVIGWAIDKVTGYSYDPPLPDYSYYEAGISGAGNAQADAILAGGSASANLTTALGARINHDTKDVTIYNKVNLDAEAAAKLGLSASDGNWGQGAEGSASIEIVVATTVDSSGNLKDVSFDGAATAEGAAALTGLAGFPLQGSGGKGVSLSAQFDVTDSNRTAVTSALVGIGVLAATTGQPFTAPQQAIPAIMLEARRSGDITAQTLDVSGQNLVNAALGLKAPLVGGLEFGLGASTSTQESTGAYYLGANGWKDWAACAA</sequence>
<name>A0ABU0ECK6_9CELL</name>
<evidence type="ECO:0000313" key="3">
    <source>
        <dbReference type="Proteomes" id="UP001239626"/>
    </source>
</evidence>
<reference evidence="2 3" key="1">
    <citation type="submission" date="2023-07" db="EMBL/GenBank/DDBJ databases">
        <title>Sorghum-associated microbial communities from plants grown in Nebraska, USA.</title>
        <authorList>
            <person name="Schachtman D."/>
        </authorList>
    </citation>
    <scope>NUCLEOTIDE SEQUENCE [LARGE SCALE GENOMIC DNA]</scope>
    <source>
        <strain evidence="2 3">BE332</strain>
    </source>
</reference>
<organism evidence="2 3">
    <name type="scientific">Cellulomonas humilata</name>
    <dbReference type="NCBI Taxonomy" id="144055"/>
    <lineage>
        <taxon>Bacteria</taxon>
        <taxon>Bacillati</taxon>
        <taxon>Actinomycetota</taxon>
        <taxon>Actinomycetes</taxon>
        <taxon>Micrococcales</taxon>
        <taxon>Cellulomonadaceae</taxon>
        <taxon>Cellulomonas</taxon>
    </lineage>
</organism>
<protein>
    <submittedName>
        <fullName evidence="2">Uncharacterized protein</fullName>
    </submittedName>
</protein>
<keyword evidence="1" id="KW-0812">Transmembrane</keyword>
<keyword evidence="1" id="KW-1133">Transmembrane helix</keyword>
<dbReference type="EMBL" id="JAUSVB010000002">
    <property type="protein sequence ID" value="MDQ0372989.1"/>
    <property type="molecule type" value="Genomic_DNA"/>
</dbReference>
<keyword evidence="1" id="KW-0472">Membrane</keyword>
<proteinExistence type="predicted"/>
<feature type="transmembrane region" description="Helical" evidence="1">
    <location>
        <begin position="41"/>
        <end position="67"/>
    </location>
</feature>
<keyword evidence="3" id="KW-1185">Reference proteome</keyword>
<accession>A0ABU0ECK6</accession>
<dbReference type="RefSeq" id="WP_307490809.1">
    <property type="nucleotide sequence ID" value="NZ_JAUSVB010000002.1"/>
</dbReference>
<evidence type="ECO:0000256" key="1">
    <source>
        <dbReference type="SAM" id="Phobius"/>
    </source>
</evidence>